<accession>A0A0L0G813</accession>
<keyword evidence="3" id="KW-1185">Reference proteome</keyword>
<organism evidence="2 3">
    <name type="scientific">Sphaeroforma arctica JP610</name>
    <dbReference type="NCBI Taxonomy" id="667725"/>
    <lineage>
        <taxon>Eukaryota</taxon>
        <taxon>Ichthyosporea</taxon>
        <taxon>Ichthyophonida</taxon>
        <taxon>Sphaeroforma</taxon>
    </lineage>
</organism>
<feature type="region of interest" description="Disordered" evidence="1">
    <location>
        <begin position="413"/>
        <end position="619"/>
    </location>
</feature>
<evidence type="ECO:0000313" key="3">
    <source>
        <dbReference type="Proteomes" id="UP000054560"/>
    </source>
</evidence>
<proteinExistence type="predicted"/>
<dbReference type="AlphaFoldDB" id="A0A0L0G813"/>
<gene>
    <name evidence="2" type="ORF">SARC_02680</name>
</gene>
<dbReference type="PANTHER" id="PTHR14944">
    <property type="entry name" value="RPA-RELATED PROTEIN RADX"/>
    <property type="match status" value="1"/>
</dbReference>
<protein>
    <submittedName>
        <fullName evidence="2">Uncharacterized protein</fullName>
    </submittedName>
</protein>
<dbReference type="RefSeq" id="XP_014159027.1">
    <property type="nucleotide sequence ID" value="XM_014303552.1"/>
</dbReference>
<dbReference type="GO" id="GO:0003697">
    <property type="term" value="F:single-stranded DNA binding"/>
    <property type="evidence" value="ECO:0007669"/>
    <property type="project" value="InterPro"/>
</dbReference>
<dbReference type="EMBL" id="KQ241719">
    <property type="protein sequence ID" value="KNC85125.1"/>
    <property type="molecule type" value="Genomic_DNA"/>
</dbReference>
<dbReference type="OrthoDB" id="5965770at2759"/>
<feature type="compositionally biased region" description="Polar residues" evidence="1">
    <location>
        <begin position="426"/>
        <end position="453"/>
    </location>
</feature>
<evidence type="ECO:0000256" key="1">
    <source>
        <dbReference type="SAM" id="MobiDB-lite"/>
    </source>
</evidence>
<evidence type="ECO:0000313" key="2">
    <source>
        <dbReference type="EMBL" id="KNC85125.1"/>
    </source>
</evidence>
<sequence length="655" mass="73055">MDSDPNLDLDLDLELTPDDVPTPDAIGLCLQLCEEEITKERCLPINVVVADVRRYVRDPLVKKAVTAQFDDDNADMFDVVFCEPESDPNIWMKAVLPPSAYEDVYKARIRTGTLIRIDRVKLYLKQHKNSTAASNVIIIQDMRVLRQDCDVGLDEDRMDEPTRTRLYTPLLETRLYYIAMHNSTDVLARDPKWKSELDVERPKTIQVSNLDDILQNGVKKKLTIYGRVVAKQRLMQHATMDAKHLAPIRGSFTIAGISSSSNAEGSTSTKMRVVLWDVAAMKHYNGVQLGSVVSIDGYRLKPFWSASKNEDEDDLCGMEVSVNSSTPTGHVRVVAPNPASKNITKFLKRFPTQKYHFGWPRDTPRPIYANCDLIGVLLYVGRPLVTVSRDTHNVLKPSQIQMRENKIFEYKDTVDGIDPPAPQDDGLQSINRTTNGSTAHTADGTTEGTSTRTPAGDGPVHLSEGIERLNESDEIGSQSSESDYDSEAERVVPVGTKNNQSVRDGEGGGGGIDRHTHTHSKTTQNKDSAETRDGTGVQPGGAETDGCKRLRRSSRQLNWNENEDVKQISPNGRRRNRSEGESPHRSTHTGINIRKRTKQADHHSHKDGHSKHAQQAPDLADIFTTREGRAVRRWAETDAAKQYVGPYSAVAARVF</sequence>
<dbReference type="Proteomes" id="UP000054560">
    <property type="component" value="Unassembled WGS sequence"/>
</dbReference>
<reference evidence="2 3" key="1">
    <citation type="submission" date="2011-02" db="EMBL/GenBank/DDBJ databases">
        <title>The Genome Sequence of Sphaeroforma arctica JP610.</title>
        <authorList>
            <consortium name="The Broad Institute Genome Sequencing Platform"/>
            <person name="Russ C."/>
            <person name="Cuomo C."/>
            <person name="Young S.K."/>
            <person name="Zeng Q."/>
            <person name="Gargeya S."/>
            <person name="Alvarado L."/>
            <person name="Berlin A."/>
            <person name="Chapman S.B."/>
            <person name="Chen Z."/>
            <person name="Freedman E."/>
            <person name="Gellesch M."/>
            <person name="Goldberg J."/>
            <person name="Griggs A."/>
            <person name="Gujja S."/>
            <person name="Heilman E."/>
            <person name="Heiman D."/>
            <person name="Howarth C."/>
            <person name="Mehta T."/>
            <person name="Neiman D."/>
            <person name="Pearson M."/>
            <person name="Roberts A."/>
            <person name="Saif S."/>
            <person name="Shea T."/>
            <person name="Shenoy N."/>
            <person name="Sisk P."/>
            <person name="Stolte C."/>
            <person name="Sykes S."/>
            <person name="White J."/>
            <person name="Yandava C."/>
            <person name="Burger G."/>
            <person name="Gray M.W."/>
            <person name="Holland P.W.H."/>
            <person name="King N."/>
            <person name="Lang F.B.F."/>
            <person name="Roger A.J."/>
            <person name="Ruiz-Trillo I."/>
            <person name="Haas B."/>
            <person name="Nusbaum C."/>
            <person name="Birren B."/>
        </authorList>
    </citation>
    <scope>NUCLEOTIDE SEQUENCE [LARGE SCALE GENOMIC DNA]</scope>
    <source>
        <strain evidence="2 3">JP610</strain>
    </source>
</reference>
<dbReference type="InterPro" id="IPR040893">
    <property type="entry name" value="RADX"/>
</dbReference>
<name>A0A0L0G813_9EUKA</name>
<dbReference type="GeneID" id="25903184"/>
<dbReference type="PANTHER" id="PTHR14944:SF2">
    <property type="entry name" value="RPA-RELATED PROTEIN RADX"/>
    <property type="match status" value="1"/>
</dbReference>